<dbReference type="AlphaFoldDB" id="A0ABD3A361"/>
<comment type="caution">
    <text evidence="1">The sequence shown here is derived from an EMBL/GenBank/DDBJ whole genome shotgun (WGS) entry which is preliminary data.</text>
</comment>
<evidence type="ECO:0000313" key="2">
    <source>
        <dbReference type="Proteomes" id="UP001630127"/>
    </source>
</evidence>
<reference evidence="1 2" key="1">
    <citation type="submission" date="2024-11" db="EMBL/GenBank/DDBJ databases">
        <title>A near-complete genome assembly of Cinchona calisaya.</title>
        <authorList>
            <person name="Lian D.C."/>
            <person name="Zhao X.W."/>
            <person name="Wei L."/>
        </authorList>
    </citation>
    <scope>NUCLEOTIDE SEQUENCE [LARGE SCALE GENOMIC DNA]</scope>
    <source>
        <tissue evidence="1">Nenye</tissue>
    </source>
</reference>
<dbReference type="PANTHER" id="PTHR34278:SF1">
    <property type="entry name" value="PROTEIN THI031, PUTATIVE-RELATED"/>
    <property type="match status" value="1"/>
</dbReference>
<proteinExistence type="predicted"/>
<keyword evidence="2" id="KW-1185">Reference proteome</keyword>
<evidence type="ECO:0000313" key="1">
    <source>
        <dbReference type="EMBL" id="KAL3526134.1"/>
    </source>
</evidence>
<dbReference type="Proteomes" id="UP001630127">
    <property type="component" value="Unassembled WGS sequence"/>
</dbReference>
<dbReference type="EMBL" id="JBJUIK010000006">
    <property type="protein sequence ID" value="KAL3526134.1"/>
    <property type="molecule type" value="Genomic_DNA"/>
</dbReference>
<name>A0ABD3A361_9GENT</name>
<accession>A0ABD3A361</accession>
<organism evidence="1 2">
    <name type="scientific">Cinchona calisaya</name>
    <dbReference type="NCBI Taxonomy" id="153742"/>
    <lineage>
        <taxon>Eukaryota</taxon>
        <taxon>Viridiplantae</taxon>
        <taxon>Streptophyta</taxon>
        <taxon>Embryophyta</taxon>
        <taxon>Tracheophyta</taxon>
        <taxon>Spermatophyta</taxon>
        <taxon>Magnoliopsida</taxon>
        <taxon>eudicotyledons</taxon>
        <taxon>Gunneridae</taxon>
        <taxon>Pentapetalae</taxon>
        <taxon>asterids</taxon>
        <taxon>lamiids</taxon>
        <taxon>Gentianales</taxon>
        <taxon>Rubiaceae</taxon>
        <taxon>Cinchonoideae</taxon>
        <taxon>Cinchoneae</taxon>
        <taxon>Cinchona</taxon>
    </lineage>
</organism>
<sequence>MKREGRQHGMVQTYPIISSPWTLPRRTNRLQSPSTAGTFTKVLQKPTNHSKFTGKCGRPRCASCHVHPACKAKDKTKGTQKLKSCDVVTNYRLVTWRVVDARPGFNFSGFSATGVLDHLANDYCNSDDGDTEIDDVCDYNEVGAYGLAPPNNNNHPGIEEKVDHDDEKMSFCDVGFAWEQVEGDDDQGRCLVEEI</sequence>
<protein>
    <submittedName>
        <fullName evidence="1">Uncharacterized protein</fullName>
    </submittedName>
</protein>
<gene>
    <name evidence="1" type="ORF">ACH5RR_014506</name>
</gene>
<dbReference type="PANTHER" id="PTHR34278">
    <property type="entry name" value="PROTEIN THI031, PUTATIVE-RELATED"/>
    <property type="match status" value="1"/>
</dbReference>